<proteinExistence type="predicted"/>
<organism evidence="4 5">
    <name type="scientific">Segatella copri</name>
    <dbReference type="NCBI Taxonomy" id="165179"/>
    <lineage>
        <taxon>Bacteria</taxon>
        <taxon>Pseudomonadati</taxon>
        <taxon>Bacteroidota</taxon>
        <taxon>Bacteroidia</taxon>
        <taxon>Bacteroidales</taxon>
        <taxon>Prevotellaceae</taxon>
        <taxon>Segatella</taxon>
    </lineage>
</organism>
<dbReference type="AlphaFoldDB" id="A0AAW4N3N8"/>
<evidence type="ECO:0000313" key="5">
    <source>
        <dbReference type="Proteomes" id="UP001196316"/>
    </source>
</evidence>
<dbReference type="RefSeq" id="WP_217326070.1">
    <property type="nucleotide sequence ID" value="NZ_JAHOEK010000005.1"/>
</dbReference>
<evidence type="ECO:0000313" key="4">
    <source>
        <dbReference type="EMBL" id="MBV3407236.1"/>
    </source>
</evidence>
<keyword evidence="1" id="KW-0378">Hydrolase</keyword>
<dbReference type="Proteomes" id="UP001196316">
    <property type="component" value="Unassembled WGS sequence"/>
</dbReference>
<evidence type="ECO:0000256" key="2">
    <source>
        <dbReference type="SAM" id="SignalP"/>
    </source>
</evidence>
<reference evidence="4" key="1">
    <citation type="submission" date="2021-06" db="EMBL/GenBank/DDBJ databases">
        <title>Collection of gut derived symbiotic bacterial strains cultured from healthy donors.</title>
        <authorList>
            <person name="Lin H."/>
            <person name="Littmann E."/>
            <person name="Pamer E.G."/>
        </authorList>
    </citation>
    <scope>NUCLEOTIDE SEQUENCE</scope>
    <source>
        <strain evidence="4">MSK.21.60</strain>
    </source>
</reference>
<keyword evidence="2" id="KW-0732">Signal</keyword>
<gene>
    <name evidence="4" type="ORF">KSW80_02230</name>
</gene>
<protein>
    <submittedName>
        <fullName evidence="4">Pectin esterase</fullName>
    </submittedName>
</protein>
<dbReference type="GO" id="GO:0042545">
    <property type="term" value="P:cell wall modification"/>
    <property type="evidence" value="ECO:0007669"/>
    <property type="project" value="InterPro"/>
</dbReference>
<feature type="domain" description="Pectinesterase catalytic" evidence="3">
    <location>
        <begin position="641"/>
        <end position="869"/>
    </location>
</feature>
<dbReference type="GO" id="GO:0030599">
    <property type="term" value="F:pectinesterase activity"/>
    <property type="evidence" value="ECO:0007669"/>
    <property type="project" value="InterPro"/>
</dbReference>
<evidence type="ECO:0000256" key="1">
    <source>
        <dbReference type="ARBA" id="ARBA00022801"/>
    </source>
</evidence>
<feature type="chain" id="PRO_5043655244" evidence="2">
    <location>
        <begin position="24"/>
        <end position="1080"/>
    </location>
</feature>
<dbReference type="Pfam" id="PF01095">
    <property type="entry name" value="Pectinesterase"/>
    <property type="match status" value="1"/>
</dbReference>
<evidence type="ECO:0000259" key="3">
    <source>
        <dbReference type="Pfam" id="PF01095"/>
    </source>
</evidence>
<dbReference type="PANTHER" id="PTHR31321">
    <property type="entry name" value="ACYL-COA THIOESTER HYDROLASE YBHC-RELATED"/>
    <property type="match status" value="1"/>
</dbReference>
<dbReference type="EMBL" id="JAHOEP010000005">
    <property type="protein sequence ID" value="MBV3407236.1"/>
    <property type="molecule type" value="Genomic_DNA"/>
</dbReference>
<name>A0AAW4N3N8_9BACT</name>
<comment type="caution">
    <text evidence="4">The sequence shown here is derived from an EMBL/GenBank/DDBJ whole genome shotgun (WGS) entry which is preliminary data.</text>
</comment>
<dbReference type="GO" id="GO:0009279">
    <property type="term" value="C:cell outer membrane"/>
    <property type="evidence" value="ECO:0007669"/>
    <property type="project" value="TreeGrafter"/>
</dbReference>
<accession>A0AAW4N3N8</accession>
<dbReference type="PANTHER" id="PTHR31321:SF57">
    <property type="entry name" value="PECTINESTERASE 53-RELATED"/>
    <property type="match status" value="1"/>
</dbReference>
<feature type="signal peptide" evidence="2">
    <location>
        <begin position="1"/>
        <end position="23"/>
    </location>
</feature>
<sequence>MKRNLLRLGLISLLLVFAFIAKAQNVTAVWDFQKNLPEGINTAANFQGKEGDLASTVEGITMHVNATQGKLKGRTSDAQYNVGTILQIPVKSAKDVVTVTTYPNYHNLTVGGKAATADVTEYNATSAEVAKGYVEVVATGGCYLYQIKVVHVSAIQEKALYTTDFTNWKKVDGKTAKNTLVDLKTLYSKEAFSMTLNGVEINPTGTNAKFADRTGYMKTLKYTGEYSTAEPSAVTSPLASITKITLHQAATGGTRGIKVSVKGDGDADWVAIHNVSIVTTSGEDLTLDVNRTNCQIKFENFKLNQNAYVTDLAIYGNVDMSKTPMLGTFSLNGTNYSAVDIFNEDASGKQLANLLVSKKANLISETNPLTDIVAANGTIKSTTYTTTGEGADQKTVVTIVVEANSDEVTYELTVGFKPDFTLTYYNIDGTTAIGTQKVEQDANIEKFQEGMEEKVTVAEGKKFRGWATDLKKDSKKFTTSSVITADTKLYAVVTDIETASETARYDYDFQKEGFDINDHEAISVEGNGKWHDTTHGWIFTAGDKIKILMGGKGYIKMNLCKFSNEGDITLTAPDGTTIASVDAMTSTDGISTILQNTSTASGEYTLTFAANAYLHSLSIVNMTEPAYTQEGNWYTVKAGDAQSFITTLETVNAANAAADAPRSYIFLPNGTYDLGDKCLTLISGNNISIIGESMDNTIIVNKPAIENEGIGTTATLLNQSNNLYLQDITLKDALDYYKTGAAGRAVCLQDRGTKTICKNVKMLSYQDTYYSNEPNGKGQFYFEDSEIHGTVDYICGGGDVYFNRVLFVNESRKENEKNGTDVIAAPNSKSEWGYIFKDCTIENKAANFSLGRSWNNIARLTWLNTTINQKDEILNDGTKYTYFNIAAMETAIADKFRLDVLKDAEGNTFSPAEKMVLFKDKNGKAKEAEENIILTAEEAATYTLDAVFGDWKPANLSAQTAATAATLSNDKLSWTGDAQMYLVAKDGKFFALTTEKSVNLNGEKGTFTVRAANQMGGFGATANSVSTGIRNITSATDATVIKTAIYAADGTQLSNLQKGINIIVKTLADGSKKTSKVIVK</sequence>
<dbReference type="InterPro" id="IPR000070">
    <property type="entry name" value="Pectinesterase_cat"/>
</dbReference>